<dbReference type="AlphaFoldDB" id="A0A516H641"/>
<comment type="similarity">
    <text evidence="4">Belongs to the D-isomer specific 2-hydroxyacid dehydrogenase family.</text>
</comment>
<gene>
    <name evidence="7" type="ORF">FNB15_18965</name>
</gene>
<dbReference type="Proteomes" id="UP000317496">
    <property type="component" value="Chromosome"/>
</dbReference>
<dbReference type="GO" id="GO:0005829">
    <property type="term" value="C:cytosol"/>
    <property type="evidence" value="ECO:0007669"/>
    <property type="project" value="TreeGrafter"/>
</dbReference>
<dbReference type="GO" id="GO:0016618">
    <property type="term" value="F:hydroxypyruvate reductase [NAD(P)H] activity"/>
    <property type="evidence" value="ECO:0007669"/>
    <property type="project" value="TreeGrafter"/>
</dbReference>
<protein>
    <submittedName>
        <fullName evidence="7">2-hydroxyacid dehydrogenase</fullName>
    </submittedName>
</protein>
<dbReference type="CDD" id="cd12156">
    <property type="entry name" value="HPPR"/>
    <property type="match status" value="1"/>
</dbReference>
<dbReference type="InterPro" id="IPR006140">
    <property type="entry name" value="D-isomer_DH_NAD-bd"/>
</dbReference>
<sequence length="312" mass="33300">MAVEILQTTAMPPAVQKVLDGAYTVHKLWEATDKAALLKEIAPRVRGMATSGGAGASRELIEALPKLEIISSFGVGYDSIDIGCARDRGVTVTNTPDVLTDCVADTAMALTLAMMRRIPQADQFVRTGRWPKDKFPLTDKLGGRIMGIVGAGRIGQAIAKRAEAFGLQIAYFGPRKKADLSWRYYDNLVAMAKDVDILMISCPGGKETNQLVNAAVIDALGADGYIVNIARGSVVEEPALVKALVEKKIAGAGLDVFADEPNVPEALWSLDTVALAPHVGSGTHETRQAMGDLMLKNLEAWFAGKPVLTKVV</sequence>
<keyword evidence="2 4" id="KW-0560">Oxidoreductase</keyword>
<dbReference type="SUPFAM" id="SSF51735">
    <property type="entry name" value="NAD(P)-binding Rossmann-fold domains"/>
    <property type="match status" value="1"/>
</dbReference>
<organism evidence="7 8">
    <name type="scientific">Ferrovibrio terrae</name>
    <dbReference type="NCBI Taxonomy" id="2594003"/>
    <lineage>
        <taxon>Bacteria</taxon>
        <taxon>Pseudomonadati</taxon>
        <taxon>Pseudomonadota</taxon>
        <taxon>Alphaproteobacteria</taxon>
        <taxon>Rhodospirillales</taxon>
        <taxon>Rhodospirillaceae</taxon>
        <taxon>Ferrovibrio</taxon>
    </lineage>
</organism>
<evidence type="ECO:0000256" key="3">
    <source>
        <dbReference type="ARBA" id="ARBA00023027"/>
    </source>
</evidence>
<feature type="domain" description="D-isomer specific 2-hydroxyacid dehydrogenase NAD-binding" evidence="6">
    <location>
        <begin position="108"/>
        <end position="280"/>
    </location>
</feature>
<evidence type="ECO:0000313" key="8">
    <source>
        <dbReference type="Proteomes" id="UP000317496"/>
    </source>
</evidence>
<evidence type="ECO:0000256" key="1">
    <source>
        <dbReference type="ARBA" id="ARBA00022857"/>
    </source>
</evidence>
<keyword evidence="3" id="KW-0520">NAD</keyword>
<dbReference type="Pfam" id="PF02826">
    <property type="entry name" value="2-Hacid_dh_C"/>
    <property type="match status" value="1"/>
</dbReference>
<evidence type="ECO:0000259" key="6">
    <source>
        <dbReference type="Pfam" id="PF02826"/>
    </source>
</evidence>
<keyword evidence="1" id="KW-0521">NADP</keyword>
<name>A0A516H641_9PROT</name>
<dbReference type="Gene3D" id="3.40.50.720">
    <property type="entry name" value="NAD(P)-binding Rossmann-like Domain"/>
    <property type="match status" value="2"/>
</dbReference>
<dbReference type="FunFam" id="3.40.50.720:FF:000213">
    <property type="entry name" value="Putative 2-hydroxyacid dehydrogenase"/>
    <property type="match status" value="1"/>
</dbReference>
<dbReference type="SUPFAM" id="SSF52283">
    <property type="entry name" value="Formate/glycerate dehydrogenase catalytic domain-like"/>
    <property type="match status" value="1"/>
</dbReference>
<dbReference type="RefSeq" id="WP_144258223.1">
    <property type="nucleotide sequence ID" value="NZ_CP041636.1"/>
</dbReference>
<evidence type="ECO:0000259" key="5">
    <source>
        <dbReference type="Pfam" id="PF00389"/>
    </source>
</evidence>
<reference evidence="7 8" key="1">
    <citation type="submission" date="2019-07" db="EMBL/GenBank/DDBJ databases">
        <title>Genome sequencing for Ferrovibrio sp. K5.</title>
        <authorList>
            <person name="Park S.-J."/>
        </authorList>
    </citation>
    <scope>NUCLEOTIDE SEQUENCE [LARGE SCALE GENOMIC DNA]</scope>
    <source>
        <strain evidence="7 8">K5</strain>
    </source>
</reference>
<evidence type="ECO:0000313" key="7">
    <source>
        <dbReference type="EMBL" id="QDO99227.1"/>
    </source>
</evidence>
<dbReference type="Pfam" id="PF00389">
    <property type="entry name" value="2-Hacid_dh"/>
    <property type="match status" value="1"/>
</dbReference>
<dbReference type="EMBL" id="CP041636">
    <property type="protein sequence ID" value="QDO99227.1"/>
    <property type="molecule type" value="Genomic_DNA"/>
</dbReference>
<keyword evidence="8" id="KW-1185">Reference proteome</keyword>
<dbReference type="InterPro" id="IPR036291">
    <property type="entry name" value="NAD(P)-bd_dom_sf"/>
</dbReference>
<evidence type="ECO:0000256" key="2">
    <source>
        <dbReference type="ARBA" id="ARBA00023002"/>
    </source>
</evidence>
<evidence type="ECO:0000256" key="4">
    <source>
        <dbReference type="RuleBase" id="RU003719"/>
    </source>
</evidence>
<accession>A0A516H641</accession>
<proteinExistence type="inferred from homology"/>
<feature type="domain" description="D-isomer specific 2-hydroxyacid dehydrogenase catalytic" evidence="5">
    <location>
        <begin position="15"/>
        <end position="311"/>
    </location>
</feature>
<dbReference type="KEGG" id="fer:FNB15_18965"/>
<dbReference type="OrthoDB" id="9793626at2"/>
<dbReference type="InterPro" id="IPR050223">
    <property type="entry name" value="D-isomer_2-hydroxyacid_DH"/>
</dbReference>
<dbReference type="GO" id="GO:0030267">
    <property type="term" value="F:glyoxylate reductase (NADPH) activity"/>
    <property type="evidence" value="ECO:0007669"/>
    <property type="project" value="TreeGrafter"/>
</dbReference>
<dbReference type="PANTHER" id="PTHR10996">
    <property type="entry name" value="2-HYDROXYACID DEHYDROGENASE-RELATED"/>
    <property type="match status" value="1"/>
</dbReference>
<dbReference type="InterPro" id="IPR006139">
    <property type="entry name" value="D-isomer_2_OHA_DH_cat_dom"/>
</dbReference>
<dbReference type="GO" id="GO:0051287">
    <property type="term" value="F:NAD binding"/>
    <property type="evidence" value="ECO:0007669"/>
    <property type="project" value="InterPro"/>
</dbReference>
<dbReference type="PANTHER" id="PTHR10996:SF178">
    <property type="entry name" value="2-HYDROXYACID DEHYDROGENASE YGL185C-RELATED"/>
    <property type="match status" value="1"/>
</dbReference>